<dbReference type="FunFam" id="3.40.50.10050:FF:000002">
    <property type="entry name" value="Eukaryotic translation initiation factor 5B"/>
    <property type="match status" value="1"/>
</dbReference>
<dbReference type="PANTHER" id="PTHR43381:SF4">
    <property type="entry name" value="EUKARYOTIC TRANSLATION INITIATION FACTOR 5B"/>
    <property type="match status" value="1"/>
</dbReference>
<dbReference type="PANTHER" id="PTHR43381">
    <property type="entry name" value="TRANSLATION INITIATION FACTOR IF-2-RELATED"/>
    <property type="match status" value="1"/>
</dbReference>
<name>A0A834ZES2_TETSI</name>
<dbReference type="GO" id="GO:0003743">
    <property type="term" value="F:translation initiation factor activity"/>
    <property type="evidence" value="ECO:0007669"/>
    <property type="project" value="TreeGrafter"/>
</dbReference>
<dbReference type="OrthoDB" id="4928at2759"/>
<dbReference type="EMBL" id="JABCRI010000005">
    <property type="protein sequence ID" value="KAF8405914.1"/>
    <property type="molecule type" value="Genomic_DNA"/>
</dbReference>
<evidence type="ECO:0000256" key="2">
    <source>
        <dbReference type="ARBA" id="ARBA00023134"/>
    </source>
</evidence>
<dbReference type="InterPro" id="IPR015760">
    <property type="entry name" value="TIF_IF2"/>
</dbReference>
<dbReference type="Gene3D" id="2.40.30.10">
    <property type="entry name" value="Translation factors"/>
    <property type="match status" value="2"/>
</dbReference>
<evidence type="ECO:0000259" key="3">
    <source>
        <dbReference type="Pfam" id="PF11987"/>
    </source>
</evidence>
<dbReference type="Pfam" id="PF11987">
    <property type="entry name" value="IF-2"/>
    <property type="match status" value="1"/>
</dbReference>
<dbReference type="InterPro" id="IPR009000">
    <property type="entry name" value="Transl_B-barrel_sf"/>
</dbReference>
<dbReference type="AlphaFoldDB" id="A0A834ZES2"/>
<keyword evidence="1" id="KW-0547">Nucleotide-binding</keyword>
<dbReference type="Gene3D" id="3.40.50.10050">
    <property type="entry name" value="Translation initiation factor IF- 2, domain 3"/>
    <property type="match status" value="1"/>
</dbReference>
<evidence type="ECO:0000313" key="5">
    <source>
        <dbReference type="Proteomes" id="UP000655225"/>
    </source>
</evidence>
<feature type="domain" description="Translation initiation factor IF- 2" evidence="3">
    <location>
        <begin position="67"/>
        <end position="176"/>
    </location>
</feature>
<comment type="caution">
    <text evidence="4">The sequence shown here is derived from an EMBL/GenBank/DDBJ whole genome shotgun (WGS) entry which is preliminary data.</text>
</comment>
<dbReference type="SUPFAM" id="SSF52156">
    <property type="entry name" value="Initiation factor IF2/eIF5b, domain 3"/>
    <property type="match status" value="1"/>
</dbReference>
<gene>
    <name evidence="4" type="ORF">HHK36_007992</name>
</gene>
<organism evidence="4 5">
    <name type="scientific">Tetracentron sinense</name>
    <name type="common">Spur-leaf</name>
    <dbReference type="NCBI Taxonomy" id="13715"/>
    <lineage>
        <taxon>Eukaryota</taxon>
        <taxon>Viridiplantae</taxon>
        <taxon>Streptophyta</taxon>
        <taxon>Embryophyta</taxon>
        <taxon>Tracheophyta</taxon>
        <taxon>Spermatophyta</taxon>
        <taxon>Magnoliopsida</taxon>
        <taxon>Trochodendrales</taxon>
        <taxon>Trochodendraceae</taxon>
        <taxon>Tetracentron</taxon>
    </lineage>
</organism>
<dbReference type="Proteomes" id="UP000655225">
    <property type="component" value="Unassembled WGS sequence"/>
</dbReference>
<keyword evidence="5" id="KW-1185">Reference proteome</keyword>
<keyword evidence="2" id="KW-0342">GTP-binding</keyword>
<evidence type="ECO:0000313" key="4">
    <source>
        <dbReference type="EMBL" id="KAF8405914.1"/>
    </source>
</evidence>
<dbReference type="GO" id="GO:0005525">
    <property type="term" value="F:GTP binding"/>
    <property type="evidence" value="ECO:0007669"/>
    <property type="project" value="UniProtKB-KW"/>
</dbReference>
<evidence type="ECO:0000256" key="1">
    <source>
        <dbReference type="ARBA" id="ARBA00022741"/>
    </source>
</evidence>
<dbReference type="InterPro" id="IPR023115">
    <property type="entry name" value="TIF_IF2_dom3"/>
</dbReference>
<dbReference type="InterPro" id="IPR036925">
    <property type="entry name" value="TIF_IF2_dom3_sf"/>
</dbReference>
<dbReference type="SUPFAM" id="SSF50447">
    <property type="entry name" value="Translation proteins"/>
    <property type="match status" value="2"/>
</dbReference>
<protein>
    <recommendedName>
        <fullName evidence="3">Translation initiation factor IF- 2 domain-containing protein</fullName>
    </recommendedName>
</protein>
<sequence length="390" mass="43409">MSFCSSYPFVPSGRHNRQLCPGTYVHHKEIKAAQGITITAQGLEHAIAGTGLYVVGPEDDLEGIKEASMQDKRSVMSRIDNSGEGVCVRASTIESLEALLELLKSPAVSIPVSDINIGPVHKRDVMRASVMLEWKKEYATILAFDVEVTPEARELADEAGVKIFIGDTIYHMFGQFKAYIDNLKEEKKKKATEEVVFPCVLKIMPNCIFNKNDPIVLGVDVLEGIAKVSLFSGVWKERNRRAFEDSISLPEKIGTPIYIPSRDFIDIGRIASIEINHKQVDLAKNGQKVALKIDSTNAEEQQKMYGRHFEIDDELVSHITRKSIAILEDNYRVGRSLYGGVETGREAENSLQDKTDLELMDGCLVAFSSNVAHLGAAWSFGLDHHQLNRF</sequence>
<accession>A0A834ZES2</accession>
<reference evidence="4 5" key="1">
    <citation type="submission" date="2020-04" db="EMBL/GenBank/DDBJ databases">
        <title>Plant Genome Project.</title>
        <authorList>
            <person name="Zhang R.-G."/>
        </authorList>
    </citation>
    <scope>NUCLEOTIDE SEQUENCE [LARGE SCALE GENOMIC DNA]</scope>
    <source>
        <strain evidence="4">YNK0</strain>
        <tissue evidence="4">Leaf</tissue>
    </source>
</reference>
<proteinExistence type="predicted"/>
<dbReference type="GO" id="GO:0005739">
    <property type="term" value="C:mitochondrion"/>
    <property type="evidence" value="ECO:0007669"/>
    <property type="project" value="TreeGrafter"/>
</dbReference>